<feature type="transmembrane region" description="Helical" evidence="2">
    <location>
        <begin position="12"/>
        <end position="43"/>
    </location>
</feature>
<dbReference type="AlphaFoldDB" id="A0A1X7BRF1"/>
<name>A0A1X7BRF1_9RHOB</name>
<evidence type="ECO:0000256" key="2">
    <source>
        <dbReference type="SAM" id="Phobius"/>
    </source>
</evidence>
<dbReference type="RefSeq" id="WP_085800124.1">
    <property type="nucleotide sequence ID" value="NZ_FWXB01000006.1"/>
</dbReference>
<dbReference type="OrthoDB" id="7863443at2"/>
<keyword evidence="4" id="KW-1185">Reference proteome</keyword>
<dbReference type="Proteomes" id="UP000193224">
    <property type="component" value="Unassembled WGS sequence"/>
</dbReference>
<feature type="transmembrane region" description="Helical" evidence="2">
    <location>
        <begin position="63"/>
        <end position="86"/>
    </location>
</feature>
<evidence type="ECO:0000313" key="3">
    <source>
        <dbReference type="EMBL" id="SMC12163.1"/>
    </source>
</evidence>
<organism evidence="3 4">
    <name type="scientific">Roseovarius aestuarii</name>
    <dbReference type="NCBI Taxonomy" id="475083"/>
    <lineage>
        <taxon>Bacteria</taxon>
        <taxon>Pseudomonadati</taxon>
        <taxon>Pseudomonadota</taxon>
        <taxon>Alphaproteobacteria</taxon>
        <taxon>Rhodobacterales</taxon>
        <taxon>Roseobacteraceae</taxon>
        <taxon>Roseovarius</taxon>
    </lineage>
</organism>
<sequence length="256" mass="27965">MSEQSKAIILRMATLANVVGMITLAAFAAALTIVTALAAAGILPWLEIQASFGGIAYENTGKIAQIGLTVLMLLLTVYLPSAHRVLRLETSHRRFELGMHDVAQAYAVAHASDRAGLFHTSSEYDAVRERMIHLRNHPDLQGFEPDVLEVAAQMSRVSQDLAATYSDENVERAQAFLKARQQEVDDFNARIDRAKQVTSELAKWKNDLDADESVAASQLARLRNTLAEIVPEIIGPDAESSGGDTRVVPLPRYAAE</sequence>
<dbReference type="EMBL" id="FWXB01000006">
    <property type="protein sequence ID" value="SMC12163.1"/>
    <property type="molecule type" value="Genomic_DNA"/>
</dbReference>
<gene>
    <name evidence="3" type="ORF">ROA7745_01986</name>
</gene>
<protein>
    <recommendedName>
        <fullName evidence="5">DNA repair protein</fullName>
    </recommendedName>
</protein>
<reference evidence="3 4" key="1">
    <citation type="submission" date="2017-03" db="EMBL/GenBank/DDBJ databases">
        <authorList>
            <person name="Afonso C.L."/>
            <person name="Miller P.J."/>
            <person name="Scott M.A."/>
            <person name="Spackman E."/>
            <person name="Goraichik I."/>
            <person name="Dimitrov K.M."/>
            <person name="Suarez D.L."/>
            <person name="Swayne D.E."/>
        </authorList>
    </citation>
    <scope>NUCLEOTIDE SEQUENCE [LARGE SCALE GENOMIC DNA]</scope>
    <source>
        <strain evidence="3 4">CECT 7745</strain>
    </source>
</reference>
<evidence type="ECO:0008006" key="5">
    <source>
        <dbReference type="Google" id="ProtNLM"/>
    </source>
</evidence>
<evidence type="ECO:0000313" key="4">
    <source>
        <dbReference type="Proteomes" id="UP000193224"/>
    </source>
</evidence>
<evidence type="ECO:0000256" key="1">
    <source>
        <dbReference type="SAM" id="MobiDB-lite"/>
    </source>
</evidence>
<keyword evidence="2" id="KW-0812">Transmembrane</keyword>
<proteinExistence type="predicted"/>
<keyword evidence="2" id="KW-0472">Membrane</keyword>
<keyword evidence="2" id="KW-1133">Transmembrane helix</keyword>
<feature type="region of interest" description="Disordered" evidence="1">
    <location>
        <begin position="235"/>
        <end position="256"/>
    </location>
</feature>
<accession>A0A1X7BRF1</accession>